<comment type="caution">
    <text evidence="1">The sequence shown here is derived from an EMBL/GenBank/DDBJ whole genome shotgun (WGS) entry which is preliminary data.</text>
</comment>
<evidence type="ECO:0000313" key="2">
    <source>
        <dbReference type="Proteomes" id="UP000034235"/>
    </source>
</evidence>
<accession>A0A0G0JV47</accession>
<protein>
    <submittedName>
        <fullName evidence="1">Uncharacterized protein</fullName>
    </submittedName>
</protein>
<proteinExistence type="predicted"/>
<sequence length="431" mass="49279">MKAQDKPGYVAEARQLLKALNIEKLIGDPNDLTEIPKINRLIAIFTNFSSNDGKDLRKLLLEFQKTGRHSSSTGTINNRVVDMIQFIGQKIEEMDIYIIEDEPGQKDKRDKITKELKDEKLYVRQVLEGKDMHLFISEQGSQEHSHLIFDAVTGEIRIDPKDQEPFGLINKVVSITTKDGKQIEATVRGLETSLQFKELKTTTSNPPVLYLSASRPSGGPNGHFTYFTIKNISKEIAVDITWGIRGFAYEWRTQNNHFELEPGREKEVEFKISDEKIFNQFVPELNFIIEYKDAMNNSYFARRELKQEQVPSGAFFELKPDAFHPPVLLVDDGLKLISGPTTVGDRLETEFIINLPEGQRTTKIGISRTFLSVWGFLEDKNIKNALLELGHRKIRKMAKEGNVGDYIFITNNFPPEFQNGFEGYTKLRDSI</sequence>
<dbReference type="AlphaFoldDB" id="A0A0G0JV47"/>
<evidence type="ECO:0000313" key="1">
    <source>
        <dbReference type="EMBL" id="KKQ66955.1"/>
    </source>
</evidence>
<dbReference type="PATRIC" id="fig|1618422.5.peg.510"/>
<reference evidence="1 2" key="1">
    <citation type="journal article" date="2015" name="Nature">
        <title>rRNA introns, odd ribosomes, and small enigmatic genomes across a large radiation of phyla.</title>
        <authorList>
            <person name="Brown C.T."/>
            <person name="Hug L.A."/>
            <person name="Thomas B.C."/>
            <person name="Sharon I."/>
            <person name="Castelle C.J."/>
            <person name="Singh A."/>
            <person name="Wilkins M.J."/>
            <person name="Williams K.H."/>
            <person name="Banfield J.F."/>
        </authorList>
    </citation>
    <scope>NUCLEOTIDE SEQUENCE [LARGE SCALE GENOMIC DNA]</scope>
</reference>
<gene>
    <name evidence="1" type="ORF">US86_C0002G0072</name>
</gene>
<dbReference type="Proteomes" id="UP000034235">
    <property type="component" value="Unassembled WGS sequence"/>
</dbReference>
<name>A0A0G0JV47_9BACT</name>
<organism evidence="1 2">
    <name type="scientific">Candidatus Daviesbacteria bacterium GW2011_GWA2_38_24</name>
    <dbReference type="NCBI Taxonomy" id="1618422"/>
    <lineage>
        <taxon>Bacteria</taxon>
        <taxon>Candidatus Daviesiibacteriota</taxon>
    </lineage>
</organism>
<dbReference type="EMBL" id="LBUP01000002">
    <property type="protein sequence ID" value="KKQ66955.1"/>
    <property type="molecule type" value="Genomic_DNA"/>
</dbReference>